<sequence length="225" mass="23815">MDTAAIIATLRRHDTPTVWNALTKLRGPRIEGLTLGAPIASDPALRMVGYAVTARMTSDHPAPLTQAEKDRIRFAYYRMVGGGPGPRIVVMEDVGTRAGLGSIWGEVHAAIHRGLGCEGVITNGAMRDLDALDGFPILAGSICLGNGFTQIREIGQPVTVFGLTVHPGDLIHADRHGAMVVPAEHLSALPGAIDALLAGEQALIRAARTPGFDAEALISLWQKTH</sequence>
<protein>
    <recommendedName>
        <fullName evidence="2">Putative 4-hydroxy-4-methyl-2-oxoglutarate aldolase</fullName>
    </recommendedName>
    <alternativeName>
        <fullName evidence="3">Regulator of ribonuclease activity homolog</fullName>
    </alternativeName>
    <alternativeName>
        <fullName evidence="4">RraA-like protein</fullName>
    </alternativeName>
</protein>
<evidence type="ECO:0000256" key="4">
    <source>
        <dbReference type="ARBA" id="ARBA00030169"/>
    </source>
</evidence>
<organism evidence="6 7">
    <name type="scientific">Falsiroseomonas algicola</name>
    <dbReference type="NCBI Taxonomy" id="2716930"/>
    <lineage>
        <taxon>Bacteria</taxon>
        <taxon>Pseudomonadati</taxon>
        <taxon>Pseudomonadota</taxon>
        <taxon>Alphaproteobacteria</taxon>
        <taxon>Acetobacterales</taxon>
        <taxon>Roseomonadaceae</taxon>
        <taxon>Falsiroseomonas</taxon>
    </lineage>
</organism>
<dbReference type="InterPro" id="IPR005493">
    <property type="entry name" value="RraA/RraA-like"/>
</dbReference>
<gene>
    <name evidence="6" type="ORF">G3576_29785</name>
</gene>
<dbReference type="AlphaFoldDB" id="A0A6M1LUS6"/>
<dbReference type="PANTHER" id="PTHR33254:SF4">
    <property type="entry name" value="4-HYDROXY-4-METHYL-2-OXOGLUTARATE ALDOLASE 3-RELATED"/>
    <property type="match status" value="1"/>
</dbReference>
<dbReference type="RefSeq" id="WP_164698131.1">
    <property type="nucleotide sequence ID" value="NZ_JAAIKB010000027.1"/>
</dbReference>
<keyword evidence="7" id="KW-1185">Reference proteome</keyword>
<feature type="binding site" evidence="5">
    <location>
        <position position="127"/>
    </location>
    <ligand>
        <name>substrate</name>
    </ligand>
</feature>
<evidence type="ECO:0000313" key="6">
    <source>
        <dbReference type="EMBL" id="NGM24218.1"/>
    </source>
</evidence>
<comment type="cofactor">
    <cofactor evidence="5">
        <name>Mg(2+)</name>
        <dbReference type="ChEBI" id="CHEBI:18420"/>
    </cofactor>
</comment>
<dbReference type="InterPro" id="IPR036704">
    <property type="entry name" value="RraA/RraA-like_sf"/>
</dbReference>
<keyword evidence="5" id="KW-0479">Metal-binding</keyword>
<keyword evidence="5" id="KW-0460">Magnesium</keyword>
<accession>A0A6M1LUS6</accession>
<dbReference type="SUPFAM" id="SSF89562">
    <property type="entry name" value="RraA-like"/>
    <property type="match status" value="1"/>
</dbReference>
<reference evidence="6 7" key="1">
    <citation type="submission" date="2020-02" db="EMBL/GenBank/DDBJ databases">
        <authorList>
            <person name="Kim H.M."/>
            <person name="Jeon C.O."/>
        </authorList>
    </citation>
    <scope>NUCLEOTIDE SEQUENCE [LARGE SCALE GENOMIC DNA]</scope>
    <source>
        <strain evidence="6 7">PeD5</strain>
    </source>
</reference>
<comment type="cofactor">
    <cofactor evidence="1">
        <name>a divalent metal cation</name>
        <dbReference type="ChEBI" id="CHEBI:60240"/>
    </cofactor>
</comment>
<evidence type="ECO:0000256" key="3">
    <source>
        <dbReference type="ARBA" id="ARBA00029596"/>
    </source>
</evidence>
<dbReference type="GO" id="GO:0046872">
    <property type="term" value="F:metal ion binding"/>
    <property type="evidence" value="ECO:0007669"/>
    <property type="project" value="UniProtKB-KW"/>
</dbReference>
<evidence type="ECO:0000256" key="2">
    <source>
        <dbReference type="ARBA" id="ARBA00016549"/>
    </source>
</evidence>
<dbReference type="PANTHER" id="PTHR33254">
    <property type="entry name" value="4-HYDROXY-4-METHYL-2-OXOGLUTARATE ALDOLASE 3-RELATED"/>
    <property type="match status" value="1"/>
</dbReference>
<feature type="binding site" evidence="5">
    <location>
        <position position="128"/>
    </location>
    <ligand>
        <name>Mg(2+)</name>
        <dbReference type="ChEBI" id="CHEBI:18420"/>
    </ligand>
</feature>
<dbReference type="Proteomes" id="UP000475385">
    <property type="component" value="Unassembled WGS sequence"/>
</dbReference>
<reference evidence="6 7" key="2">
    <citation type="submission" date="2020-03" db="EMBL/GenBank/DDBJ databases">
        <title>Roseomonas stagni sp. nov., isolated from pond water in Japan.</title>
        <authorList>
            <person name="Furuhata K."/>
            <person name="Miyamoto H."/>
            <person name="Goto K."/>
        </authorList>
    </citation>
    <scope>NUCLEOTIDE SEQUENCE [LARGE SCALE GENOMIC DNA]</scope>
    <source>
        <strain evidence="6 7">PeD5</strain>
    </source>
</reference>
<proteinExistence type="predicted"/>
<dbReference type="CDD" id="cd16841">
    <property type="entry name" value="RraA_family"/>
    <property type="match status" value="1"/>
</dbReference>
<name>A0A6M1LUS6_9PROT</name>
<comment type="caution">
    <text evidence="6">The sequence shown here is derived from an EMBL/GenBank/DDBJ whole genome shotgun (WGS) entry which is preliminary data.</text>
</comment>
<evidence type="ECO:0000313" key="7">
    <source>
        <dbReference type="Proteomes" id="UP000475385"/>
    </source>
</evidence>
<evidence type="ECO:0000256" key="1">
    <source>
        <dbReference type="ARBA" id="ARBA00001968"/>
    </source>
</evidence>
<evidence type="ECO:0000256" key="5">
    <source>
        <dbReference type="PIRSR" id="PIRSR605493-1"/>
    </source>
</evidence>
<dbReference type="Pfam" id="PF03737">
    <property type="entry name" value="RraA-like"/>
    <property type="match status" value="1"/>
</dbReference>
<dbReference type="Gene3D" id="3.50.30.40">
    <property type="entry name" value="Ribonuclease E inhibitor RraA/RraA-like"/>
    <property type="match status" value="1"/>
</dbReference>
<dbReference type="EMBL" id="JAAIKB010000027">
    <property type="protein sequence ID" value="NGM24218.1"/>
    <property type="molecule type" value="Genomic_DNA"/>
</dbReference>